<evidence type="ECO:0000313" key="1">
    <source>
        <dbReference type="EMBL" id="KZD25621.1"/>
    </source>
</evidence>
<name>A0A161R859_9BRAD</name>
<dbReference type="PANTHER" id="PTHR30383:SF5">
    <property type="entry name" value="SGNH HYDROLASE-TYPE ESTERASE DOMAIN-CONTAINING PROTEIN"/>
    <property type="match status" value="1"/>
</dbReference>
<proteinExistence type="predicted"/>
<gene>
    <name evidence="1" type="ORF">A4A58_04255</name>
</gene>
<dbReference type="InterPro" id="IPR036514">
    <property type="entry name" value="SGNH_hydro_sf"/>
</dbReference>
<reference evidence="1 2" key="1">
    <citation type="submission" date="2016-03" db="EMBL/GenBank/DDBJ databases">
        <title>Microsymbionts genomes from the relict species Vavilovia formosa (Stev.) Fed.</title>
        <authorList>
            <person name="Kopat V."/>
            <person name="Chirak E."/>
            <person name="Kimeklis A."/>
            <person name="Andronov E."/>
        </authorList>
    </citation>
    <scope>NUCLEOTIDE SEQUENCE [LARGE SCALE GENOMIC DNA]</scope>
    <source>
        <strain evidence="1 2">Vaf07</strain>
    </source>
</reference>
<dbReference type="CDD" id="cd00229">
    <property type="entry name" value="SGNH_hydrolase"/>
    <property type="match status" value="1"/>
</dbReference>
<dbReference type="EMBL" id="LVYV01000001">
    <property type="protein sequence ID" value="KZD25621.1"/>
    <property type="molecule type" value="Genomic_DNA"/>
</dbReference>
<dbReference type="InterPro" id="IPR051532">
    <property type="entry name" value="Ester_Hydrolysis_Enzymes"/>
</dbReference>
<protein>
    <submittedName>
        <fullName evidence="1">Uncharacterized protein</fullName>
    </submittedName>
</protein>
<dbReference type="InterPro" id="IPR057572">
    <property type="entry name" value="NonGDSL"/>
</dbReference>
<dbReference type="SUPFAM" id="SSF52266">
    <property type="entry name" value="SGNH hydrolase"/>
    <property type="match status" value="1"/>
</dbReference>
<evidence type="ECO:0000313" key="2">
    <source>
        <dbReference type="Proteomes" id="UP000076574"/>
    </source>
</evidence>
<dbReference type="STRING" id="943830.A4A58_04255"/>
<comment type="caution">
    <text evidence="1">The sequence shown here is derived from an EMBL/GenBank/DDBJ whole genome shotgun (WGS) entry which is preliminary data.</text>
</comment>
<dbReference type="Pfam" id="PF25182">
    <property type="entry name" value="NonGDSL"/>
    <property type="match status" value="1"/>
</dbReference>
<keyword evidence="2" id="KW-1185">Reference proteome</keyword>
<sequence>MGRLRRREGELRTSRIGSLACAGAVIAVAALLWSGPARAQSATETCLAVDQRLSGDATLPRTVAALKTGGPLKIVAMGSSSTLGLWQSNPAKTYPGMLQSELQRLNPGLRLEVINSGRNADTIPGNIARFDRDVLAHRPDLVIWQIGTNDVTWLQSADSLTGRIVEGIRLLKADGADVILMDQQYAPVILASQYSKMQASIADAARQGRVPLFSRFELMRRAVDAGLSMGALTAWDGLHNSAAGYECTGRALARAIVATAAAGEQTPPKTVRRRK</sequence>
<dbReference type="GO" id="GO:0004622">
    <property type="term" value="F:phosphatidylcholine lysophospholipase activity"/>
    <property type="evidence" value="ECO:0007669"/>
    <property type="project" value="TreeGrafter"/>
</dbReference>
<organism evidence="1 2">
    <name type="scientific">Tardiphaga robiniae</name>
    <dbReference type="NCBI Taxonomy" id="943830"/>
    <lineage>
        <taxon>Bacteria</taxon>
        <taxon>Pseudomonadati</taxon>
        <taxon>Pseudomonadota</taxon>
        <taxon>Alphaproteobacteria</taxon>
        <taxon>Hyphomicrobiales</taxon>
        <taxon>Nitrobacteraceae</taxon>
        <taxon>Tardiphaga</taxon>
    </lineage>
</organism>
<accession>A0A161R859</accession>
<dbReference type="Proteomes" id="UP000076574">
    <property type="component" value="Unassembled WGS sequence"/>
</dbReference>
<dbReference type="AlphaFoldDB" id="A0A161R859"/>
<dbReference type="PANTHER" id="PTHR30383">
    <property type="entry name" value="THIOESTERASE 1/PROTEASE 1/LYSOPHOSPHOLIPASE L1"/>
    <property type="match status" value="1"/>
</dbReference>
<dbReference type="Gene3D" id="3.40.50.1110">
    <property type="entry name" value="SGNH hydrolase"/>
    <property type="match status" value="1"/>
</dbReference>
<dbReference type="OrthoDB" id="7203637at2"/>